<dbReference type="GO" id="GO:0003677">
    <property type="term" value="F:DNA binding"/>
    <property type="evidence" value="ECO:0007669"/>
    <property type="project" value="UniProtKB-KW"/>
</dbReference>
<dbReference type="InterPro" id="IPR041657">
    <property type="entry name" value="HTH_17"/>
</dbReference>
<comment type="caution">
    <text evidence="2">The sequence shown here is derived from an EMBL/GenBank/DDBJ whole genome shotgun (WGS) entry which is preliminary data.</text>
</comment>
<gene>
    <name evidence="2" type="ORF">E1284_37425</name>
</gene>
<keyword evidence="2" id="KW-0238">DNA-binding</keyword>
<evidence type="ECO:0000259" key="1">
    <source>
        <dbReference type="Pfam" id="PF12728"/>
    </source>
</evidence>
<dbReference type="EMBL" id="SMJW01000358">
    <property type="protein sequence ID" value="TDC04092.1"/>
    <property type="molecule type" value="Genomic_DNA"/>
</dbReference>
<evidence type="ECO:0000313" key="2">
    <source>
        <dbReference type="EMBL" id="TDC04092.1"/>
    </source>
</evidence>
<dbReference type="OrthoDB" id="3541350at2"/>
<accession>A0A4R4NBV7</accession>
<dbReference type="Pfam" id="PF12728">
    <property type="entry name" value="HTH_17"/>
    <property type="match status" value="1"/>
</dbReference>
<organism evidence="2 3">
    <name type="scientific">Actinomadura bangladeshensis</name>
    <dbReference type="NCBI Taxonomy" id="453573"/>
    <lineage>
        <taxon>Bacteria</taxon>
        <taxon>Bacillati</taxon>
        <taxon>Actinomycetota</taxon>
        <taxon>Actinomycetes</taxon>
        <taxon>Streptosporangiales</taxon>
        <taxon>Thermomonosporaceae</taxon>
        <taxon>Actinomadura</taxon>
    </lineage>
</organism>
<reference evidence="2 3" key="1">
    <citation type="submission" date="2019-03" db="EMBL/GenBank/DDBJ databases">
        <title>Draft genome sequences of novel Actinobacteria.</title>
        <authorList>
            <person name="Sahin N."/>
            <person name="Ay H."/>
            <person name="Saygin H."/>
        </authorList>
    </citation>
    <scope>NUCLEOTIDE SEQUENCE [LARGE SCALE GENOMIC DNA]</scope>
    <source>
        <strain evidence="2 3">DSM 45347</strain>
    </source>
</reference>
<name>A0A4R4NBV7_9ACTN</name>
<feature type="domain" description="Helix-turn-helix" evidence="1">
    <location>
        <begin position="33"/>
        <end position="80"/>
    </location>
</feature>
<dbReference type="Proteomes" id="UP000295431">
    <property type="component" value="Unassembled WGS sequence"/>
</dbReference>
<dbReference type="AlphaFoldDB" id="A0A4R4NBV7"/>
<evidence type="ECO:0000313" key="3">
    <source>
        <dbReference type="Proteomes" id="UP000295431"/>
    </source>
</evidence>
<keyword evidence="3" id="KW-1185">Reference proteome</keyword>
<sequence length="82" mass="8990">MPAPNPTTRRSYGGHHMQPLKNAELAELPAVVDIPTAARALGLSRTYAYQLAKRDQFPCKVIRIGICYRVPTAALRALLSSD</sequence>
<proteinExistence type="predicted"/>
<protein>
    <submittedName>
        <fullName evidence="2">DNA-binding protein</fullName>
    </submittedName>
</protein>